<dbReference type="AlphaFoldDB" id="A0A816CRV4"/>
<feature type="compositionally biased region" description="Low complexity" evidence="1">
    <location>
        <begin position="98"/>
        <end position="116"/>
    </location>
</feature>
<accession>A0A816CRV4</accession>
<feature type="region of interest" description="Disordered" evidence="1">
    <location>
        <begin position="1"/>
        <end position="58"/>
    </location>
</feature>
<sequence length="272" mass="30422">PADNSSGIQGVNFEGIIDEQHDTSKQDSISDSETTDNALSTLTKSNCNRQHENVNSRTRLPESFNISFESGYDSNQLRQRFHSSSSMSSIERKSSATSNRSRPSSGSGPISIPNSRLRPTDPVTQLLEVVHKIVYISCFLPTSSTDKQRRLVDRYCRYLFSRSSSHNLKGELIKLSHHSNDPIEIDSLAGRRTLNFHSLTKSSSSNTVSNLKTDITIPENDGAITYEQMMSYVDEILSETDYSKETMMSVSSAGECLPPTVQKIHRPPRQKR</sequence>
<feature type="non-terminal residue" evidence="2">
    <location>
        <position position="1"/>
    </location>
</feature>
<feature type="compositionally biased region" description="Polar residues" evidence="1">
    <location>
        <begin position="26"/>
        <end position="48"/>
    </location>
</feature>
<name>A0A816CRV4_ADIRI</name>
<comment type="caution">
    <text evidence="2">The sequence shown here is derived from an EMBL/GenBank/DDBJ whole genome shotgun (WGS) entry which is preliminary data.</text>
</comment>
<dbReference type="Proteomes" id="UP000663828">
    <property type="component" value="Unassembled WGS sequence"/>
</dbReference>
<proteinExistence type="predicted"/>
<organism evidence="2 3">
    <name type="scientific">Adineta ricciae</name>
    <name type="common">Rotifer</name>
    <dbReference type="NCBI Taxonomy" id="249248"/>
    <lineage>
        <taxon>Eukaryota</taxon>
        <taxon>Metazoa</taxon>
        <taxon>Spiralia</taxon>
        <taxon>Gnathifera</taxon>
        <taxon>Rotifera</taxon>
        <taxon>Eurotatoria</taxon>
        <taxon>Bdelloidea</taxon>
        <taxon>Adinetida</taxon>
        <taxon>Adinetidae</taxon>
        <taxon>Adineta</taxon>
    </lineage>
</organism>
<keyword evidence="3" id="KW-1185">Reference proteome</keyword>
<evidence type="ECO:0000313" key="2">
    <source>
        <dbReference type="EMBL" id="CAF1628826.1"/>
    </source>
</evidence>
<feature type="region of interest" description="Disordered" evidence="1">
    <location>
        <begin position="77"/>
        <end position="119"/>
    </location>
</feature>
<protein>
    <submittedName>
        <fullName evidence="2">Uncharacterized protein</fullName>
    </submittedName>
</protein>
<evidence type="ECO:0000313" key="3">
    <source>
        <dbReference type="Proteomes" id="UP000663828"/>
    </source>
</evidence>
<evidence type="ECO:0000256" key="1">
    <source>
        <dbReference type="SAM" id="MobiDB-lite"/>
    </source>
</evidence>
<gene>
    <name evidence="2" type="ORF">XAT740_LOCUS51294</name>
</gene>
<dbReference type="EMBL" id="CAJNOR010008114">
    <property type="protein sequence ID" value="CAF1628826.1"/>
    <property type="molecule type" value="Genomic_DNA"/>
</dbReference>
<reference evidence="2" key="1">
    <citation type="submission" date="2021-02" db="EMBL/GenBank/DDBJ databases">
        <authorList>
            <person name="Nowell W R."/>
        </authorList>
    </citation>
    <scope>NUCLEOTIDE SEQUENCE</scope>
</reference>